<protein>
    <submittedName>
        <fullName evidence="2">Uncharacterized protein</fullName>
    </submittedName>
</protein>
<evidence type="ECO:0000313" key="2">
    <source>
        <dbReference type="EMBL" id="KAG0276727.1"/>
    </source>
</evidence>
<feature type="chain" id="PRO_5040469512" evidence="1">
    <location>
        <begin position="21"/>
        <end position="121"/>
    </location>
</feature>
<dbReference type="GO" id="GO:0003824">
    <property type="term" value="F:catalytic activity"/>
    <property type="evidence" value="ECO:0007669"/>
    <property type="project" value="InterPro"/>
</dbReference>
<dbReference type="SUPFAM" id="SSF56752">
    <property type="entry name" value="D-aminoacid aminotransferase-like PLP-dependent enzymes"/>
    <property type="match status" value="1"/>
</dbReference>
<keyword evidence="1" id="KW-0732">Signal</keyword>
<dbReference type="EMBL" id="JAAAIN010005019">
    <property type="protein sequence ID" value="KAG0276727.1"/>
    <property type="molecule type" value="Genomic_DNA"/>
</dbReference>
<accession>A0A9P6QPP6</accession>
<dbReference type="InterPro" id="IPR043132">
    <property type="entry name" value="BCAT-like_C"/>
</dbReference>
<proteinExistence type="predicted"/>
<evidence type="ECO:0000256" key="1">
    <source>
        <dbReference type="SAM" id="SignalP"/>
    </source>
</evidence>
<dbReference type="Proteomes" id="UP000823405">
    <property type="component" value="Unassembled WGS sequence"/>
</dbReference>
<dbReference type="Gene3D" id="3.20.10.10">
    <property type="entry name" value="D-amino Acid Aminotransferase, subunit A, domain 2"/>
    <property type="match status" value="1"/>
</dbReference>
<dbReference type="AlphaFoldDB" id="A0A9P6QPP6"/>
<reference evidence="2" key="1">
    <citation type="journal article" date="2020" name="Fungal Divers.">
        <title>Resolving the Mortierellaceae phylogeny through synthesis of multi-gene phylogenetics and phylogenomics.</title>
        <authorList>
            <person name="Vandepol N."/>
            <person name="Liber J."/>
            <person name="Desiro A."/>
            <person name="Na H."/>
            <person name="Kennedy M."/>
            <person name="Barry K."/>
            <person name="Grigoriev I.V."/>
            <person name="Miller A.N."/>
            <person name="O'Donnell K."/>
            <person name="Stajich J.E."/>
            <person name="Bonito G."/>
        </authorList>
    </citation>
    <scope>NUCLEOTIDE SEQUENCE</scope>
    <source>
        <strain evidence="2">NVP60</strain>
    </source>
</reference>
<gene>
    <name evidence="2" type="ORF">BGZ97_010038</name>
</gene>
<organism evidence="2 3">
    <name type="scientific">Linnemannia gamsii</name>
    <dbReference type="NCBI Taxonomy" id="64522"/>
    <lineage>
        <taxon>Eukaryota</taxon>
        <taxon>Fungi</taxon>
        <taxon>Fungi incertae sedis</taxon>
        <taxon>Mucoromycota</taxon>
        <taxon>Mortierellomycotina</taxon>
        <taxon>Mortierellomycetes</taxon>
        <taxon>Mortierellales</taxon>
        <taxon>Mortierellaceae</taxon>
        <taxon>Linnemannia</taxon>
    </lineage>
</organism>
<feature type="signal peptide" evidence="1">
    <location>
        <begin position="1"/>
        <end position="20"/>
    </location>
</feature>
<dbReference type="InterPro" id="IPR036038">
    <property type="entry name" value="Aminotransferase-like"/>
</dbReference>
<dbReference type="InterPro" id="IPR001544">
    <property type="entry name" value="Aminotrans_IV"/>
</dbReference>
<name>A0A9P6QPP6_9FUNG</name>
<sequence length="121" mass="13243">MMMSVLGLNITILGLGPVGAPMGDNVPFDVIMYNEDDEVMEATIANVAIEVRSPESGTMEWITPPLSSGLLNGTMRRKLLESGELKEQVITVTDLKKAAAEGRRIKCFNSVRKEYPVTLKC</sequence>
<dbReference type="Pfam" id="PF01063">
    <property type="entry name" value="Aminotran_4"/>
    <property type="match status" value="1"/>
</dbReference>
<dbReference type="OrthoDB" id="64220at2759"/>
<comment type="caution">
    <text evidence="2">The sequence shown here is derived from an EMBL/GenBank/DDBJ whole genome shotgun (WGS) entry which is preliminary data.</text>
</comment>
<keyword evidence="3" id="KW-1185">Reference proteome</keyword>
<evidence type="ECO:0000313" key="3">
    <source>
        <dbReference type="Proteomes" id="UP000823405"/>
    </source>
</evidence>